<protein>
    <recommendedName>
        <fullName evidence="5">SCP domain-containing protein</fullName>
    </recommendedName>
</protein>
<keyword evidence="7" id="KW-1185">Reference proteome</keyword>
<proteinExistence type="predicted"/>
<name>A0ABD2ML04_9CUCU</name>
<evidence type="ECO:0000256" key="3">
    <source>
        <dbReference type="SAM" id="MobiDB-lite"/>
    </source>
</evidence>
<dbReference type="SUPFAM" id="SSF55797">
    <property type="entry name" value="PR-1-like"/>
    <property type="match status" value="1"/>
</dbReference>
<keyword evidence="2" id="KW-0964">Secreted</keyword>
<comment type="caution">
    <text evidence="6">The sequence shown here is derived from an EMBL/GenBank/DDBJ whole genome shotgun (WGS) entry which is preliminary data.</text>
</comment>
<dbReference type="CDD" id="cd05380">
    <property type="entry name" value="CAP_euk"/>
    <property type="match status" value="1"/>
</dbReference>
<dbReference type="PANTHER" id="PTHR10334">
    <property type="entry name" value="CYSTEINE-RICH SECRETORY PROTEIN-RELATED"/>
    <property type="match status" value="1"/>
</dbReference>
<evidence type="ECO:0000256" key="4">
    <source>
        <dbReference type="SAM" id="SignalP"/>
    </source>
</evidence>
<dbReference type="InterPro" id="IPR014044">
    <property type="entry name" value="CAP_dom"/>
</dbReference>
<dbReference type="InterPro" id="IPR035940">
    <property type="entry name" value="CAP_sf"/>
</dbReference>
<dbReference type="SMART" id="SM00198">
    <property type="entry name" value="SCP"/>
    <property type="match status" value="1"/>
</dbReference>
<feature type="chain" id="PRO_5044744616" description="SCP domain-containing protein" evidence="4">
    <location>
        <begin position="21"/>
        <end position="304"/>
    </location>
</feature>
<accession>A0ABD2ML04</accession>
<dbReference type="Gene3D" id="3.40.33.10">
    <property type="entry name" value="CAP"/>
    <property type="match status" value="1"/>
</dbReference>
<dbReference type="AlphaFoldDB" id="A0ABD2ML04"/>
<gene>
    <name evidence="6" type="ORF">HHI36_011194</name>
</gene>
<dbReference type="Proteomes" id="UP001516400">
    <property type="component" value="Unassembled WGS sequence"/>
</dbReference>
<keyword evidence="4" id="KW-0732">Signal</keyword>
<reference evidence="6 7" key="1">
    <citation type="journal article" date="2021" name="BMC Biol.">
        <title>Horizontally acquired antibacterial genes associated with adaptive radiation of ladybird beetles.</title>
        <authorList>
            <person name="Li H.S."/>
            <person name="Tang X.F."/>
            <person name="Huang Y.H."/>
            <person name="Xu Z.Y."/>
            <person name="Chen M.L."/>
            <person name="Du X.Y."/>
            <person name="Qiu B.Y."/>
            <person name="Chen P.T."/>
            <person name="Zhang W."/>
            <person name="Slipinski A."/>
            <person name="Escalona H.E."/>
            <person name="Waterhouse R.M."/>
            <person name="Zwick A."/>
            <person name="Pang H."/>
        </authorList>
    </citation>
    <scope>NUCLEOTIDE SEQUENCE [LARGE SCALE GENOMIC DNA]</scope>
    <source>
        <strain evidence="6">SYSU2018</strain>
    </source>
</reference>
<feature type="domain" description="SCP" evidence="5">
    <location>
        <begin position="65"/>
        <end position="223"/>
    </location>
</feature>
<evidence type="ECO:0000259" key="5">
    <source>
        <dbReference type="SMART" id="SM00198"/>
    </source>
</evidence>
<evidence type="ECO:0000256" key="2">
    <source>
        <dbReference type="ARBA" id="ARBA00022525"/>
    </source>
</evidence>
<dbReference type="EMBL" id="JABFTP020000001">
    <property type="protein sequence ID" value="KAL3267052.1"/>
    <property type="molecule type" value="Genomic_DNA"/>
</dbReference>
<organism evidence="6 7">
    <name type="scientific">Cryptolaemus montrouzieri</name>
    <dbReference type="NCBI Taxonomy" id="559131"/>
    <lineage>
        <taxon>Eukaryota</taxon>
        <taxon>Metazoa</taxon>
        <taxon>Ecdysozoa</taxon>
        <taxon>Arthropoda</taxon>
        <taxon>Hexapoda</taxon>
        <taxon>Insecta</taxon>
        <taxon>Pterygota</taxon>
        <taxon>Neoptera</taxon>
        <taxon>Endopterygota</taxon>
        <taxon>Coleoptera</taxon>
        <taxon>Polyphaga</taxon>
        <taxon>Cucujiformia</taxon>
        <taxon>Coccinelloidea</taxon>
        <taxon>Coccinellidae</taxon>
        <taxon>Scymninae</taxon>
        <taxon>Scymnini</taxon>
        <taxon>Cryptolaemus</taxon>
    </lineage>
</organism>
<evidence type="ECO:0000313" key="6">
    <source>
        <dbReference type="EMBL" id="KAL3267052.1"/>
    </source>
</evidence>
<feature type="compositionally biased region" description="Pro residues" evidence="3">
    <location>
        <begin position="263"/>
        <end position="276"/>
    </location>
</feature>
<feature type="signal peptide" evidence="4">
    <location>
        <begin position="1"/>
        <end position="20"/>
    </location>
</feature>
<sequence length="304" mass="34079">MCAAFILLASMLWLFPINKAENPSYDQGVYKPEFLNYCYEDRDECKDVCGCMLDRKCMVRPVPPVVMESILDKHNAIRKDRLKGDPKASGMPKLDYDAQLEEIAQCWAAKCRQATTDCLLTESYSEVGMNVGMIKIEEMNTSPFLESPYSDTKPLEELWKTILDNWSKEIDTIQFQQEWTSDQKDSQRGAQMVHDQTLALGCSWSASPEGSFFFCVYGPALKNGTLIYKAGPQCSTCPPGLKCTEDSGGLCVRYSLYPSPKITRPPPPQRRTPPPRPGKKSEANVVSTTGLMNIIPLTAVLILY</sequence>
<dbReference type="Pfam" id="PF00188">
    <property type="entry name" value="CAP"/>
    <property type="match status" value="1"/>
</dbReference>
<feature type="region of interest" description="Disordered" evidence="3">
    <location>
        <begin position="260"/>
        <end position="283"/>
    </location>
</feature>
<dbReference type="GO" id="GO:0005576">
    <property type="term" value="C:extracellular region"/>
    <property type="evidence" value="ECO:0007669"/>
    <property type="project" value="UniProtKB-SubCell"/>
</dbReference>
<comment type="subcellular location">
    <subcellularLocation>
        <location evidence="1">Secreted</location>
    </subcellularLocation>
</comment>
<evidence type="ECO:0000256" key="1">
    <source>
        <dbReference type="ARBA" id="ARBA00004613"/>
    </source>
</evidence>
<evidence type="ECO:0000313" key="7">
    <source>
        <dbReference type="Proteomes" id="UP001516400"/>
    </source>
</evidence>
<dbReference type="InterPro" id="IPR001283">
    <property type="entry name" value="CRISP-related"/>
</dbReference>